<dbReference type="InterPro" id="IPR001310">
    <property type="entry name" value="Histidine_triad_HIT"/>
</dbReference>
<dbReference type="RefSeq" id="XP_043012816.1">
    <property type="nucleotide sequence ID" value="XM_043148224.1"/>
</dbReference>
<feature type="domain" description="HIT" evidence="2">
    <location>
        <begin position="156"/>
        <end position="263"/>
    </location>
</feature>
<evidence type="ECO:0000256" key="1">
    <source>
        <dbReference type="PROSITE-ProRule" id="PRU00464"/>
    </source>
</evidence>
<dbReference type="Proteomes" id="UP001049176">
    <property type="component" value="Chromosome 2"/>
</dbReference>
<dbReference type="GeneID" id="66072866"/>
<gene>
    <name evidence="3" type="ORF">E1B28_003790</name>
</gene>
<dbReference type="AlphaFoldDB" id="A0A9P7UXB2"/>
<dbReference type="OrthoDB" id="2262349at2759"/>
<dbReference type="InterPro" id="IPR011146">
    <property type="entry name" value="HIT-like"/>
</dbReference>
<evidence type="ECO:0000313" key="4">
    <source>
        <dbReference type="Proteomes" id="UP001049176"/>
    </source>
</evidence>
<evidence type="ECO:0000313" key="3">
    <source>
        <dbReference type="EMBL" id="KAG7096346.1"/>
    </source>
</evidence>
<comment type="caution">
    <text evidence="3">The sequence shown here is derived from an EMBL/GenBank/DDBJ whole genome shotgun (WGS) entry which is preliminary data.</text>
</comment>
<organism evidence="3 4">
    <name type="scientific">Marasmius oreades</name>
    <name type="common">fairy-ring Marasmius</name>
    <dbReference type="NCBI Taxonomy" id="181124"/>
    <lineage>
        <taxon>Eukaryota</taxon>
        <taxon>Fungi</taxon>
        <taxon>Dikarya</taxon>
        <taxon>Basidiomycota</taxon>
        <taxon>Agaricomycotina</taxon>
        <taxon>Agaricomycetes</taxon>
        <taxon>Agaricomycetidae</taxon>
        <taxon>Agaricales</taxon>
        <taxon>Marasmiineae</taxon>
        <taxon>Marasmiaceae</taxon>
        <taxon>Marasmius</taxon>
    </lineage>
</organism>
<name>A0A9P7UXB2_9AGAR</name>
<dbReference type="Gene3D" id="3.30.428.10">
    <property type="entry name" value="HIT-like"/>
    <property type="match status" value="1"/>
</dbReference>
<accession>A0A9P7UXB2</accession>
<dbReference type="PROSITE" id="PS51084">
    <property type="entry name" value="HIT_2"/>
    <property type="match status" value="1"/>
</dbReference>
<evidence type="ECO:0000259" key="2">
    <source>
        <dbReference type="PROSITE" id="PS51084"/>
    </source>
</evidence>
<dbReference type="GO" id="GO:0003824">
    <property type="term" value="F:catalytic activity"/>
    <property type="evidence" value="ECO:0007669"/>
    <property type="project" value="InterPro"/>
</dbReference>
<dbReference type="EMBL" id="CM032182">
    <property type="protein sequence ID" value="KAG7096346.1"/>
    <property type="molecule type" value="Genomic_DNA"/>
</dbReference>
<comment type="caution">
    <text evidence="1">Lacks conserved residue(s) required for the propagation of feature annotation.</text>
</comment>
<keyword evidence="4" id="KW-1185">Reference proteome</keyword>
<sequence>MASTDEILIARHTHFTATMHKYPSTPGQVLISLSSSEKGPITSLPEPTFLDLFNFSRKVATALSSALDIGRCALACDDTSIHLIPLHGLSRGGDWKPILHEQEEFHSTYPGFLTSKSGPKRSSDELNPIRDRVTAITGVNPPYNHHFVGDPSDTNLFARIVRGETEQWRVYEDDKHVGFLTPFPNTPGYTVLVPRAHLSSDIFSLEEETEYRDLLRAMWKLAAGMRKAFGVRRVGVFFEGFEIDYTHVKLIPVHQAEGGEQEQEGSTGPYYDVYPGYITTERGPLEGEVEKLERVASAVRLALARSVV</sequence>
<protein>
    <recommendedName>
        <fullName evidence="2">HIT domain-containing protein</fullName>
    </recommendedName>
</protein>
<dbReference type="Pfam" id="PF01230">
    <property type="entry name" value="HIT"/>
    <property type="match status" value="1"/>
</dbReference>
<dbReference type="PANTHER" id="PTHR46648">
    <property type="entry name" value="HIT FAMILY PROTEIN 1"/>
    <property type="match status" value="1"/>
</dbReference>
<dbReference type="SUPFAM" id="SSF54197">
    <property type="entry name" value="HIT-like"/>
    <property type="match status" value="2"/>
</dbReference>
<dbReference type="PANTHER" id="PTHR46648:SF1">
    <property type="entry name" value="ADENOSINE 5'-MONOPHOSPHORAMIDASE HNT1"/>
    <property type="match status" value="1"/>
</dbReference>
<proteinExistence type="predicted"/>
<reference evidence="3" key="1">
    <citation type="journal article" date="2021" name="Genome Biol. Evol.">
        <title>The assembled and annotated genome of the fairy-ring fungus Marasmius oreades.</title>
        <authorList>
            <person name="Hiltunen M."/>
            <person name="Ament-Velasquez S.L."/>
            <person name="Johannesson H."/>
        </authorList>
    </citation>
    <scope>NUCLEOTIDE SEQUENCE</scope>
    <source>
        <strain evidence="3">03SP1</strain>
    </source>
</reference>
<dbReference type="InterPro" id="IPR036265">
    <property type="entry name" value="HIT-like_sf"/>
</dbReference>
<dbReference type="KEGG" id="more:E1B28_003790"/>